<evidence type="ECO:0000256" key="5">
    <source>
        <dbReference type="ARBA" id="ARBA00032024"/>
    </source>
</evidence>
<dbReference type="InterPro" id="IPR036291">
    <property type="entry name" value="NAD(P)-bd_dom_sf"/>
</dbReference>
<feature type="domain" description="Ketopantoate reductase C-terminal" evidence="7">
    <location>
        <begin position="241"/>
        <end position="389"/>
    </location>
</feature>
<name>A0A5C3LCZ8_COPMA</name>
<dbReference type="Gene3D" id="1.10.1040.10">
    <property type="entry name" value="N-(1-d-carboxylethyl)-l-norvaline Dehydrogenase, domain 2"/>
    <property type="match status" value="1"/>
</dbReference>
<accession>A0A5C3LCZ8</accession>
<dbReference type="SUPFAM" id="SSF48179">
    <property type="entry name" value="6-phosphogluconate dehydrogenase C-terminal domain-like"/>
    <property type="match status" value="1"/>
</dbReference>
<evidence type="ECO:0000259" key="7">
    <source>
        <dbReference type="Pfam" id="PF08546"/>
    </source>
</evidence>
<dbReference type="Pfam" id="PF02558">
    <property type="entry name" value="ApbA"/>
    <property type="match status" value="1"/>
</dbReference>
<dbReference type="EMBL" id="ML210146">
    <property type="protein sequence ID" value="TFK30924.1"/>
    <property type="molecule type" value="Genomic_DNA"/>
</dbReference>
<dbReference type="OrthoDB" id="73846at2759"/>
<evidence type="ECO:0000313" key="9">
    <source>
        <dbReference type="Proteomes" id="UP000307440"/>
    </source>
</evidence>
<dbReference type="Pfam" id="PF08546">
    <property type="entry name" value="ApbA_C"/>
    <property type="match status" value="1"/>
</dbReference>
<dbReference type="Proteomes" id="UP000307440">
    <property type="component" value="Unassembled WGS sequence"/>
</dbReference>
<dbReference type="GO" id="GO:0050661">
    <property type="term" value="F:NADP binding"/>
    <property type="evidence" value="ECO:0007669"/>
    <property type="project" value="TreeGrafter"/>
</dbReference>
<evidence type="ECO:0000313" key="8">
    <source>
        <dbReference type="EMBL" id="TFK30924.1"/>
    </source>
</evidence>
<dbReference type="PANTHER" id="PTHR43765:SF2">
    <property type="entry name" value="2-DEHYDROPANTOATE 2-REDUCTASE"/>
    <property type="match status" value="1"/>
</dbReference>
<dbReference type="InterPro" id="IPR013332">
    <property type="entry name" value="KPR_N"/>
</dbReference>
<keyword evidence="4" id="KW-0560">Oxidoreductase</keyword>
<dbReference type="NCBIfam" id="TIGR00745">
    <property type="entry name" value="apbA_panE"/>
    <property type="match status" value="1"/>
</dbReference>
<feature type="domain" description="Ketopantoate reductase N-terminal" evidence="6">
    <location>
        <begin position="4"/>
        <end position="175"/>
    </location>
</feature>
<protein>
    <recommendedName>
        <fullName evidence="2">2-dehydropantoate 2-reductase</fullName>
        <ecNumber evidence="2">1.1.1.169</ecNumber>
    </recommendedName>
    <alternativeName>
        <fullName evidence="5">Ketopantoate reductase</fullName>
    </alternativeName>
</protein>
<dbReference type="EC" id="1.1.1.169" evidence="2"/>
<keyword evidence="9" id="KW-1185">Reference proteome</keyword>
<evidence type="ECO:0000256" key="3">
    <source>
        <dbReference type="ARBA" id="ARBA00022857"/>
    </source>
</evidence>
<dbReference type="InterPro" id="IPR008927">
    <property type="entry name" value="6-PGluconate_DH-like_C_sf"/>
</dbReference>
<gene>
    <name evidence="8" type="ORF">FA15DRAFT_690520</name>
</gene>
<dbReference type="AlphaFoldDB" id="A0A5C3LCZ8"/>
<dbReference type="STRING" id="230819.A0A5C3LCZ8"/>
<dbReference type="InterPro" id="IPR013328">
    <property type="entry name" value="6PGD_dom2"/>
</dbReference>
<dbReference type="InterPro" id="IPR013752">
    <property type="entry name" value="KPA_reductase"/>
</dbReference>
<dbReference type="InterPro" id="IPR050838">
    <property type="entry name" value="Ketopantoate_reductase"/>
</dbReference>
<organism evidence="8 9">
    <name type="scientific">Coprinopsis marcescibilis</name>
    <name type="common">Agaric fungus</name>
    <name type="synonym">Psathyrella marcescibilis</name>
    <dbReference type="NCBI Taxonomy" id="230819"/>
    <lineage>
        <taxon>Eukaryota</taxon>
        <taxon>Fungi</taxon>
        <taxon>Dikarya</taxon>
        <taxon>Basidiomycota</taxon>
        <taxon>Agaricomycotina</taxon>
        <taxon>Agaricomycetes</taxon>
        <taxon>Agaricomycetidae</taxon>
        <taxon>Agaricales</taxon>
        <taxon>Agaricineae</taxon>
        <taxon>Psathyrellaceae</taxon>
        <taxon>Coprinopsis</taxon>
    </lineage>
</organism>
<evidence type="ECO:0000256" key="4">
    <source>
        <dbReference type="ARBA" id="ARBA00023002"/>
    </source>
</evidence>
<keyword evidence="3" id="KW-0521">NADP</keyword>
<reference evidence="8 9" key="1">
    <citation type="journal article" date="2019" name="Nat. Ecol. Evol.">
        <title>Megaphylogeny resolves global patterns of mushroom evolution.</title>
        <authorList>
            <person name="Varga T."/>
            <person name="Krizsan K."/>
            <person name="Foldi C."/>
            <person name="Dima B."/>
            <person name="Sanchez-Garcia M."/>
            <person name="Sanchez-Ramirez S."/>
            <person name="Szollosi G.J."/>
            <person name="Szarkandi J.G."/>
            <person name="Papp V."/>
            <person name="Albert L."/>
            <person name="Andreopoulos W."/>
            <person name="Angelini C."/>
            <person name="Antonin V."/>
            <person name="Barry K.W."/>
            <person name="Bougher N.L."/>
            <person name="Buchanan P."/>
            <person name="Buyck B."/>
            <person name="Bense V."/>
            <person name="Catcheside P."/>
            <person name="Chovatia M."/>
            <person name="Cooper J."/>
            <person name="Damon W."/>
            <person name="Desjardin D."/>
            <person name="Finy P."/>
            <person name="Geml J."/>
            <person name="Haridas S."/>
            <person name="Hughes K."/>
            <person name="Justo A."/>
            <person name="Karasinski D."/>
            <person name="Kautmanova I."/>
            <person name="Kiss B."/>
            <person name="Kocsube S."/>
            <person name="Kotiranta H."/>
            <person name="LaButti K.M."/>
            <person name="Lechner B.E."/>
            <person name="Liimatainen K."/>
            <person name="Lipzen A."/>
            <person name="Lukacs Z."/>
            <person name="Mihaltcheva S."/>
            <person name="Morgado L.N."/>
            <person name="Niskanen T."/>
            <person name="Noordeloos M.E."/>
            <person name="Ohm R.A."/>
            <person name="Ortiz-Santana B."/>
            <person name="Ovrebo C."/>
            <person name="Racz N."/>
            <person name="Riley R."/>
            <person name="Savchenko A."/>
            <person name="Shiryaev A."/>
            <person name="Soop K."/>
            <person name="Spirin V."/>
            <person name="Szebenyi C."/>
            <person name="Tomsovsky M."/>
            <person name="Tulloss R.E."/>
            <person name="Uehling J."/>
            <person name="Grigoriev I.V."/>
            <person name="Vagvolgyi C."/>
            <person name="Papp T."/>
            <person name="Martin F.M."/>
            <person name="Miettinen O."/>
            <person name="Hibbett D.S."/>
            <person name="Nagy L.G."/>
        </authorList>
    </citation>
    <scope>NUCLEOTIDE SEQUENCE [LARGE SCALE GENOMIC DNA]</scope>
    <source>
        <strain evidence="8 9">CBS 121175</strain>
    </source>
</reference>
<evidence type="ECO:0000256" key="1">
    <source>
        <dbReference type="ARBA" id="ARBA00007870"/>
    </source>
</evidence>
<comment type="similarity">
    <text evidence="1">Belongs to the ketopantoate reductase family.</text>
</comment>
<dbReference type="GO" id="GO:0005739">
    <property type="term" value="C:mitochondrion"/>
    <property type="evidence" value="ECO:0007669"/>
    <property type="project" value="TreeGrafter"/>
</dbReference>
<dbReference type="SUPFAM" id="SSF51735">
    <property type="entry name" value="NAD(P)-binding Rossmann-fold domains"/>
    <property type="match status" value="1"/>
</dbReference>
<dbReference type="Gene3D" id="3.40.50.720">
    <property type="entry name" value="NAD(P)-binding Rossmann-like Domain"/>
    <property type="match status" value="1"/>
</dbReference>
<sequence length="398" mass="44311">MSTIHILGLGPIGSLVAHHLKHTLPRDRKSVTLIHKTAKQALLKGRTIEIERNGLVTPSKGFISEMFCGKPIRPLPEHMWSEVQPGTEKITSLIITSKAHQTLPALRKLQPRLSENSTIVLLQNGMGVFEELATNLYPNPEHRPHFILATNNHGAYCIDRRVVHSGIGNIEFGIVPDVRGRNYEAALEMSHTDNPARRLSIHDITNKDDPEHERYESLRLTMSALLNMEGLNTSWRPMSELQLALRRKVVVNSVINPLTALLRCRNGDVFSTQAARDINSRVCAESANVFVAQIRSEAAQWLRDIASQGVDPKSVDAGRVPPSLLKQSLEEEVLRVASLTSGNKSSMLADIELGRDTEIDYMNGYLLNLGSAHNVPTPTITTLHDLIKMRTDIPLDRM</sequence>
<evidence type="ECO:0000259" key="6">
    <source>
        <dbReference type="Pfam" id="PF02558"/>
    </source>
</evidence>
<dbReference type="GO" id="GO:0008677">
    <property type="term" value="F:2-dehydropantoate 2-reductase activity"/>
    <property type="evidence" value="ECO:0007669"/>
    <property type="project" value="UniProtKB-EC"/>
</dbReference>
<evidence type="ECO:0000256" key="2">
    <source>
        <dbReference type="ARBA" id="ARBA00013014"/>
    </source>
</evidence>
<proteinExistence type="inferred from homology"/>
<dbReference type="GO" id="GO:0015940">
    <property type="term" value="P:pantothenate biosynthetic process"/>
    <property type="evidence" value="ECO:0007669"/>
    <property type="project" value="InterPro"/>
</dbReference>
<dbReference type="InterPro" id="IPR003710">
    <property type="entry name" value="ApbA"/>
</dbReference>
<dbReference type="PANTHER" id="PTHR43765">
    <property type="entry name" value="2-DEHYDROPANTOATE 2-REDUCTASE-RELATED"/>
    <property type="match status" value="1"/>
</dbReference>